<feature type="domain" description="ZBR-type" evidence="6">
    <location>
        <begin position="155"/>
        <end position="203"/>
    </location>
</feature>
<dbReference type="GO" id="GO:0005634">
    <property type="term" value="C:nucleus"/>
    <property type="evidence" value="ECO:0007669"/>
    <property type="project" value="TreeGrafter"/>
</dbReference>
<dbReference type="UniPathway" id="UPA00143"/>
<reference evidence="7" key="1">
    <citation type="submission" date="2014-12" db="EMBL/GenBank/DDBJ databases">
        <title>Insight into the proteome of Arion vulgaris.</title>
        <authorList>
            <person name="Aradska J."/>
            <person name="Bulat T."/>
            <person name="Smidak R."/>
            <person name="Sarate P."/>
            <person name="Gangsoo J."/>
            <person name="Sialana F."/>
            <person name="Bilban M."/>
            <person name="Lubec G."/>
        </authorList>
    </citation>
    <scope>NUCLEOTIDE SEQUENCE</scope>
    <source>
        <tissue evidence="7">Skin</tissue>
    </source>
</reference>
<proteinExistence type="predicted"/>
<dbReference type="CDD" id="cd20348">
    <property type="entry name" value="BRcat_RBR_EMI"/>
    <property type="match status" value="1"/>
</dbReference>
<evidence type="ECO:0000256" key="5">
    <source>
        <dbReference type="ARBA" id="ARBA00022833"/>
    </source>
</evidence>
<organism evidence="7">
    <name type="scientific">Arion vulgaris</name>
    <dbReference type="NCBI Taxonomy" id="1028688"/>
    <lineage>
        <taxon>Eukaryota</taxon>
        <taxon>Metazoa</taxon>
        <taxon>Spiralia</taxon>
        <taxon>Lophotrochozoa</taxon>
        <taxon>Mollusca</taxon>
        <taxon>Gastropoda</taxon>
        <taxon>Heterobranchia</taxon>
        <taxon>Euthyneura</taxon>
        <taxon>Panpulmonata</taxon>
        <taxon>Eupulmonata</taxon>
        <taxon>Stylommatophora</taxon>
        <taxon>Helicina</taxon>
        <taxon>Arionoidea</taxon>
        <taxon>Arionidae</taxon>
        <taxon>Arion</taxon>
    </lineage>
</organism>
<sequence length="225" mass="25331">SNIVKENLQKIIAKFSPPQPTRLIGRNVGVKIIDIVCELYNQNLLLCLGKLFQHVSNADLLSVARVSTFWKLALFNDHKAYNRYRQHSRSLSKNNLQRVAGKENCGEKPIDALSVQPLTQPRSLLASVQSQANRGIVPVIPPVTTVKDVLMSDDMLRICPHCQGPAIIKHRQDRATCTNEKCFYDFCTLCFSSFHHPQLCKPLCKAPSRGDVAGTRKSKKNLRRL</sequence>
<evidence type="ECO:0000313" key="7">
    <source>
        <dbReference type="EMBL" id="CEK65737.1"/>
    </source>
</evidence>
<keyword evidence="3" id="KW-0863">Zinc-finger</keyword>
<dbReference type="PANTHER" id="PTHR15493:SF9">
    <property type="entry name" value="GH14043P"/>
    <property type="match status" value="1"/>
</dbReference>
<dbReference type="GO" id="GO:0008270">
    <property type="term" value="F:zinc ion binding"/>
    <property type="evidence" value="ECO:0007669"/>
    <property type="project" value="UniProtKB-KW"/>
</dbReference>
<dbReference type="Pfam" id="PF01485">
    <property type="entry name" value="IBR"/>
    <property type="match status" value="1"/>
</dbReference>
<keyword evidence="2" id="KW-0479">Metal-binding</keyword>
<evidence type="ECO:0000256" key="4">
    <source>
        <dbReference type="ARBA" id="ARBA00022786"/>
    </source>
</evidence>
<dbReference type="EMBL" id="HACG01018872">
    <property type="protein sequence ID" value="CEK65737.1"/>
    <property type="molecule type" value="Transcribed_RNA"/>
</dbReference>
<dbReference type="GO" id="GO:0045835">
    <property type="term" value="P:negative regulation of meiotic nuclear division"/>
    <property type="evidence" value="ECO:0007669"/>
    <property type="project" value="InterPro"/>
</dbReference>
<evidence type="ECO:0000256" key="1">
    <source>
        <dbReference type="ARBA" id="ARBA00004906"/>
    </source>
</evidence>
<dbReference type="AlphaFoldDB" id="A0A0B6ZBB9"/>
<comment type="pathway">
    <text evidence="1">Protein modification; protein ubiquitination.</text>
</comment>
<dbReference type="InterPro" id="IPR002867">
    <property type="entry name" value="IBR_dom"/>
</dbReference>
<dbReference type="InterPro" id="IPR044064">
    <property type="entry name" value="ZF_ZBR"/>
</dbReference>
<evidence type="ECO:0000256" key="3">
    <source>
        <dbReference type="ARBA" id="ARBA00022771"/>
    </source>
</evidence>
<keyword evidence="4" id="KW-0833">Ubl conjugation pathway</keyword>
<gene>
    <name evidence="7" type="primary">ORF56088</name>
</gene>
<name>A0A0B6ZBB9_9EUPU</name>
<evidence type="ECO:0000256" key="2">
    <source>
        <dbReference type="ARBA" id="ARBA00022723"/>
    </source>
</evidence>
<dbReference type="InterPro" id="IPR047147">
    <property type="entry name" value="FBX5_43"/>
</dbReference>
<protein>
    <recommendedName>
        <fullName evidence="6">ZBR-type domain-containing protein</fullName>
    </recommendedName>
</protein>
<dbReference type="PANTHER" id="PTHR15493">
    <property type="entry name" value="F-BOX ONLY PROTEIN 5 AND 43"/>
    <property type="match status" value="1"/>
</dbReference>
<dbReference type="Gene3D" id="2.20.25.20">
    <property type="match status" value="1"/>
</dbReference>
<accession>A0A0B6ZBB9</accession>
<keyword evidence="5" id="KW-0862">Zinc</keyword>
<dbReference type="GO" id="GO:0007088">
    <property type="term" value="P:regulation of mitotic nuclear division"/>
    <property type="evidence" value="ECO:0007669"/>
    <property type="project" value="InterPro"/>
</dbReference>
<dbReference type="PROSITE" id="PS51872">
    <property type="entry name" value="ZF_ZBR"/>
    <property type="match status" value="1"/>
</dbReference>
<feature type="non-terminal residue" evidence="7">
    <location>
        <position position="1"/>
    </location>
</feature>
<evidence type="ECO:0000259" key="6">
    <source>
        <dbReference type="PROSITE" id="PS51872"/>
    </source>
</evidence>
<dbReference type="SUPFAM" id="SSF57850">
    <property type="entry name" value="RING/U-box"/>
    <property type="match status" value="1"/>
</dbReference>
<dbReference type="GO" id="GO:0016567">
    <property type="term" value="P:protein ubiquitination"/>
    <property type="evidence" value="ECO:0007669"/>
    <property type="project" value="UniProtKB-UniPathway"/>
</dbReference>